<evidence type="ECO:0000256" key="6">
    <source>
        <dbReference type="ARBA" id="ARBA00023004"/>
    </source>
</evidence>
<dbReference type="EMBL" id="CP012174">
    <property type="protein sequence ID" value="AKV78640.1"/>
    <property type="molecule type" value="Genomic_DNA"/>
</dbReference>
<proteinExistence type="predicted"/>
<dbReference type="Proteomes" id="UP000061362">
    <property type="component" value="Chromosome"/>
</dbReference>
<dbReference type="OrthoDB" id="385546at2157"/>
<evidence type="ECO:0000313" key="14">
    <source>
        <dbReference type="EMBL" id="AKV83129.1"/>
    </source>
</evidence>
<comment type="subcellular location">
    <subcellularLocation>
        <location evidence="1">Membrane</location>
    </subcellularLocation>
</comment>
<feature type="transmembrane region" description="Helical" evidence="8">
    <location>
        <begin position="83"/>
        <end position="106"/>
    </location>
</feature>
<evidence type="ECO:0000313" key="10">
    <source>
        <dbReference type="EMBL" id="AKV74149.1"/>
    </source>
</evidence>
<sequence>MRESTIRMLTYGTGILVLALVTVHLLILSPGGLSRNVSYGVVVRELENVGYSTALVLLLLFTLVHSGLGLRRALIDSGNGGRVKAIMGVIVVIFTLVLALGILTVIG</sequence>
<evidence type="ECO:0000313" key="19">
    <source>
        <dbReference type="Proteomes" id="UP000062475"/>
    </source>
</evidence>
<dbReference type="PATRIC" id="fig|43687.5.peg.1159"/>
<evidence type="ECO:0000256" key="3">
    <source>
        <dbReference type="ARBA" id="ARBA00022692"/>
    </source>
</evidence>
<evidence type="ECO:0000256" key="7">
    <source>
        <dbReference type="ARBA" id="ARBA00023136"/>
    </source>
</evidence>
<dbReference type="Pfam" id="PF01127">
    <property type="entry name" value="Sdh_cyt"/>
    <property type="match status" value="1"/>
</dbReference>
<protein>
    <submittedName>
        <fullName evidence="10">Succinate dehydrogenase</fullName>
    </submittedName>
</protein>
<keyword evidence="5 8" id="KW-1133">Transmembrane helix</keyword>
<dbReference type="RefSeq" id="WP_012021062.1">
    <property type="nucleotide sequence ID" value="NZ_AP019770.1"/>
</dbReference>
<evidence type="ECO:0000313" key="12">
    <source>
        <dbReference type="EMBL" id="AKV78640.1"/>
    </source>
</evidence>
<dbReference type="InterPro" id="IPR034804">
    <property type="entry name" value="SQR/QFR_C/D"/>
</dbReference>
<keyword evidence="4" id="KW-0479">Metal-binding</keyword>
<evidence type="ECO:0000256" key="8">
    <source>
        <dbReference type="SAM" id="Phobius"/>
    </source>
</evidence>
<evidence type="ECO:0000256" key="1">
    <source>
        <dbReference type="ARBA" id="ARBA00004370"/>
    </source>
</evidence>
<dbReference type="AlphaFoldDB" id="A0A088E4L8"/>
<evidence type="ECO:0000313" key="13">
    <source>
        <dbReference type="EMBL" id="AKV80885.1"/>
    </source>
</evidence>
<dbReference type="GO" id="GO:0016020">
    <property type="term" value="C:membrane"/>
    <property type="evidence" value="ECO:0007669"/>
    <property type="project" value="UniProtKB-SubCell"/>
</dbReference>
<dbReference type="Gene3D" id="1.20.1300.10">
    <property type="entry name" value="Fumarate reductase/succinate dehydrogenase, transmembrane subunit"/>
    <property type="match status" value="1"/>
</dbReference>
<dbReference type="Proteomes" id="UP000056255">
    <property type="component" value="Chromosome"/>
</dbReference>
<evidence type="ECO:0000256" key="2">
    <source>
        <dbReference type="ARBA" id="ARBA00022617"/>
    </source>
</evidence>
<dbReference type="EMBL" id="CP012175">
    <property type="protein sequence ID" value="AKV80885.1"/>
    <property type="molecule type" value="Genomic_DNA"/>
</dbReference>
<dbReference type="Proteomes" id="UP000062398">
    <property type="component" value="Chromosome"/>
</dbReference>
<gene>
    <name evidence="9" type="ORF">HA72_1112</name>
    <name evidence="10" type="ORF">MsedA_1127</name>
    <name evidence="11" type="ORF">MsedB_1129</name>
    <name evidence="12" type="ORF">MsedC_1127</name>
    <name evidence="13" type="ORF">MsedD_1128</name>
    <name evidence="14" type="ORF">MsedE_1130</name>
</gene>
<dbReference type="Proteomes" id="UP000062475">
    <property type="component" value="Chromosome"/>
</dbReference>
<feature type="transmembrane region" description="Helical" evidence="8">
    <location>
        <begin position="9"/>
        <end position="29"/>
    </location>
</feature>
<reference evidence="9 15" key="1">
    <citation type="journal article" date="2014" name="J. Bacteriol.">
        <title>Role of an Archaeal PitA Transporter in the Copper and Arsenic Resistance of Metallosphaera sedula, an Extreme Thermoacidophile.</title>
        <authorList>
            <person name="McCarthy S."/>
            <person name="Ai C."/>
            <person name="Wheaton G."/>
            <person name="Tevatia R."/>
            <person name="Eckrich V."/>
            <person name="Kelly R."/>
            <person name="Blum P."/>
        </authorList>
    </citation>
    <scope>NUCLEOTIDE SEQUENCE [LARGE SCALE GENOMIC DNA]</scope>
    <source>
        <strain evidence="9 15">CuR1</strain>
    </source>
</reference>
<name>A0A088E4L8_9CREN</name>
<evidence type="ECO:0000256" key="4">
    <source>
        <dbReference type="ARBA" id="ARBA00022723"/>
    </source>
</evidence>
<dbReference type="Proteomes" id="UP000029084">
    <property type="component" value="Chromosome"/>
</dbReference>
<reference evidence="14 16" key="3">
    <citation type="submission" date="2015-07" db="EMBL/GenBank/DDBJ databases">
        <title>Physiological, transcriptional responses and genome re-sequencing of acid resistant extremely thermoacidophilic Metallosphaera sedula SARC-M1.</title>
        <authorList>
            <person name="Ai C."/>
            <person name="McCarthy S."/>
            <person name="Eckrich V."/>
            <person name="Rudrappa D."/>
            <person name="Qiu G."/>
            <person name="Blum P."/>
        </authorList>
    </citation>
    <scope>NUCLEOTIDE SEQUENCE [LARGE SCALE GENOMIC DNA]</scope>
    <source>
        <strain evidence="14 16">SARC-M1</strain>
    </source>
</reference>
<dbReference type="EMBL" id="CP012172">
    <property type="protein sequence ID" value="AKV74149.1"/>
    <property type="molecule type" value="Genomic_DNA"/>
</dbReference>
<keyword evidence="6" id="KW-0408">Iron</keyword>
<dbReference type="GeneID" id="91755585"/>
<evidence type="ECO:0000256" key="5">
    <source>
        <dbReference type="ARBA" id="ARBA00022989"/>
    </source>
</evidence>
<keyword evidence="7 8" id="KW-0472">Membrane</keyword>
<evidence type="ECO:0000313" key="18">
    <source>
        <dbReference type="Proteomes" id="UP000062398"/>
    </source>
</evidence>
<organism evidence="9 15">
    <name type="scientific">Metallosphaera sedula</name>
    <dbReference type="NCBI Taxonomy" id="43687"/>
    <lineage>
        <taxon>Archaea</taxon>
        <taxon>Thermoproteota</taxon>
        <taxon>Thermoprotei</taxon>
        <taxon>Sulfolobales</taxon>
        <taxon>Sulfolobaceae</taxon>
        <taxon>Metallosphaera</taxon>
    </lineage>
</organism>
<evidence type="ECO:0000313" key="9">
    <source>
        <dbReference type="EMBL" id="AIM27261.1"/>
    </source>
</evidence>
<dbReference type="EMBL" id="CP012173">
    <property type="protein sequence ID" value="AKV76389.1"/>
    <property type="molecule type" value="Genomic_DNA"/>
</dbReference>
<reference evidence="17 18" key="2">
    <citation type="journal article" date="2015" name="Genome Announc.">
        <title>Complete Genome Sequences of Evolved Arsenate-Resistant Metallosphaera sedula Strains.</title>
        <authorList>
            <person name="Ai C."/>
            <person name="McCarthy S."/>
            <person name="Schackwitz W."/>
            <person name="Martin J."/>
            <person name="Lipzen A."/>
            <person name="Blum P."/>
        </authorList>
    </citation>
    <scope>NUCLEOTIDE SEQUENCE [LARGE SCALE GENOMIC DNA]</scope>
    <source>
        <strain evidence="12 18">ARS120-1</strain>
        <strain evidence="13 17">ARS120-2</strain>
        <strain evidence="10 20">ARS50-1</strain>
        <strain evidence="11 19">ARS50-2</strain>
    </source>
</reference>
<evidence type="ECO:0000313" key="17">
    <source>
        <dbReference type="Proteomes" id="UP000061362"/>
    </source>
</evidence>
<evidence type="ECO:0000313" key="11">
    <source>
        <dbReference type="EMBL" id="AKV76389.1"/>
    </source>
</evidence>
<dbReference type="EMBL" id="CP012176">
    <property type="protein sequence ID" value="AKV83129.1"/>
    <property type="molecule type" value="Genomic_DNA"/>
</dbReference>
<evidence type="ECO:0000313" key="16">
    <source>
        <dbReference type="Proteomes" id="UP000056255"/>
    </source>
</evidence>
<accession>A0A088E4L8</accession>
<keyword evidence="2" id="KW-0349">Heme</keyword>
<dbReference type="EMBL" id="CP008822">
    <property type="protein sequence ID" value="AIM27261.1"/>
    <property type="molecule type" value="Genomic_DNA"/>
</dbReference>
<evidence type="ECO:0000313" key="15">
    <source>
        <dbReference type="Proteomes" id="UP000029084"/>
    </source>
</evidence>
<dbReference type="SUPFAM" id="SSF81343">
    <property type="entry name" value="Fumarate reductase respiratory complex transmembrane subunits"/>
    <property type="match status" value="1"/>
</dbReference>
<dbReference type="GO" id="GO:0046872">
    <property type="term" value="F:metal ion binding"/>
    <property type="evidence" value="ECO:0007669"/>
    <property type="project" value="UniProtKB-KW"/>
</dbReference>
<evidence type="ECO:0000313" key="20">
    <source>
        <dbReference type="Proteomes" id="UP000068832"/>
    </source>
</evidence>
<feature type="transmembrane region" description="Helical" evidence="8">
    <location>
        <begin position="49"/>
        <end position="71"/>
    </location>
</feature>
<keyword evidence="3 8" id="KW-0812">Transmembrane</keyword>
<dbReference type="InterPro" id="IPR000701">
    <property type="entry name" value="SuccDH_FuR_B_TM-su"/>
</dbReference>
<dbReference type="Proteomes" id="UP000068832">
    <property type="component" value="Chromosome"/>
</dbReference>